<keyword evidence="4 6" id="KW-0418">Kinase</keyword>
<evidence type="ECO:0000256" key="6">
    <source>
        <dbReference type="RuleBase" id="RU362007"/>
    </source>
</evidence>
<name>A0A179EXE8_PURLI</name>
<dbReference type="InterPro" id="IPR022673">
    <property type="entry name" value="Hexokinase_C"/>
</dbReference>
<dbReference type="GO" id="GO:0006006">
    <property type="term" value="P:glucose metabolic process"/>
    <property type="evidence" value="ECO:0007669"/>
    <property type="project" value="TreeGrafter"/>
</dbReference>
<feature type="domain" description="Hexokinase C-terminal" evidence="8">
    <location>
        <begin position="228"/>
        <end position="429"/>
    </location>
</feature>
<dbReference type="Pfam" id="PF00349">
    <property type="entry name" value="Hexokinase_1"/>
    <property type="match status" value="1"/>
</dbReference>
<dbReference type="GO" id="GO:0004340">
    <property type="term" value="F:glucokinase activity"/>
    <property type="evidence" value="ECO:0007669"/>
    <property type="project" value="TreeGrafter"/>
</dbReference>
<organism evidence="9 10">
    <name type="scientific">Purpureocillium lilacinum</name>
    <name type="common">Paecilomyces lilacinus</name>
    <dbReference type="NCBI Taxonomy" id="33203"/>
    <lineage>
        <taxon>Eukaryota</taxon>
        <taxon>Fungi</taxon>
        <taxon>Dikarya</taxon>
        <taxon>Ascomycota</taxon>
        <taxon>Pezizomycotina</taxon>
        <taxon>Sordariomycetes</taxon>
        <taxon>Hypocreomycetidae</taxon>
        <taxon>Hypocreales</taxon>
        <taxon>Ophiocordycipitaceae</taxon>
        <taxon>Purpureocillium</taxon>
    </lineage>
</organism>
<evidence type="ECO:0000256" key="1">
    <source>
        <dbReference type="ARBA" id="ARBA00009225"/>
    </source>
</evidence>
<evidence type="ECO:0000313" key="10">
    <source>
        <dbReference type="Proteomes" id="UP000078340"/>
    </source>
</evidence>
<evidence type="ECO:0000256" key="3">
    <source>
        <dbReference type="ARBA" id="ARBA00022741"/>
    </source>
</evidence>
<dbReference type="EMBL" id="LSBI01000083">
    <property type="protein sequence ID" value="OAQ57812.1"/>
    <property type="molecule type" value="Genomic_DNA"/>
</dbReference>
<protein>
    <recommendedName>
        <fullName evidence="6">Phosphotransferase</fullName>
        <ecNumber evidence="6">2.7.1.-</ecNumber>
    </recommendedName>
</protein>
<dbReference type="Pfam" id="PF03727">
    <property type="entry name" value="Hexokinase_2"/>
    <property type="match status" value="2"/>
</dbReference>
<feature type="domain" description="Hexokinase C-terminal" evidence="8">
    <location>
        <begin position="483"/>
        <end position="540"/>
    </location>
</feature>
<dbReference type="STRING" id="33203.A0A179EXE8"/>
<dbReference type="Proteomes" id="UP000078340">
    <property type="component" value="Unassembled WGS sequence"/>
</dbReference>
<dbReference type="InterPro" id="IPR043129">
    <property type="entry name" value="ATPase_NBD"/>
</dbReference>
<keyword evidence="5 6" id="KW-0067">ATP-binding</keyword>
<dbReference type="GO" id="GO:0006096">
    <property type="term" value="P:glycolytic process"/>
    <property type="evidence" value="ECO:0007669"/>
    <property type="project" value="UniProtKB-UniPathway"/>
</dbReference>
<evidence type="ECO:0000259" key="8">
    <source>
        <dbReference type="Pfam" id="PF03727"/>
    </source>
</evidence>
<dbReference type="EC" id="2.7.1.-" evidence="6"/>
<dbReference type="SUPFAM" id="SSF53067">
    <property type="entry name" value="Actin-like ATPase domain"/>
    <property type="match status" value="2"/>
</dbReference>
<dbReference type="PANTHER" id="PTHR19443:SF30">
    <property type="entry name" value="GLUCOKINASE-1-RELATED"/>
    <property type="match status" value="1"/>
</dbReference>
<comment type="similarity">
    <text evidence="1 6">Belongs to the hexokinase family.</text>
</comment>
<dbReference type="AlphaFoldDB" id="A0A179EXE8"/>
<dbReference type="GO" id="GO:0005739">
    <property type="term" value="C:mitochondrion"/>
    <property type="evidence" value="ECO:0007669"/>
    <property type="project" value="TreeGrafter"/>
</dbReference>
<gene>
    <name evidence="9" type="ORF">VFPFJ_11721</name>
</gene>
<dbReference type="GO" id="GO:0008865">
    <property type="term" value="F:fructokinase activity"/>
    <property type="evidence" value="ECO:0007669"/>
    <property type="project" value="TreeGrafter"/>
</dbReference>
<evidence type="ECO:0000313" key="9">
    <source>
        <dbReference type="EMBL" id="OAQ57812.1"/>
    </source>
</evidence>
<dbReference type="InterPro" id="IPR022672">
    <property type="entry name" value="Hexokinase_N"/>
</dbReference>
<reference evidence="9 10" key="1">
    <citation type="submission" date="2016-02" db="EMBL/GenBank/DDBJ databases">
        <title>Biosynthesis of antibiotic leucinostatins and their inhibition on Phytophthora in bio-control Purpureocillium lilacinum.</title>
        <authorList>
            <person name="Wang G."/>
            <person name="Liu Z."/>
            <person name="Lin R."/>
            <person name="Li E."/>
            <person name="Mao Z."/>
            <person name="Ling J."/>
            <person name="Yin W."/>
            <person name="Xie B."/>
        </authorList>
    </citation>
    <scope>NUCLEOTIDE SEQUENCE [LARGE SCALE GENOMIC DNA]</scope>
    <source>
        <strain evidence="9">PLFJ-1</strain>
    </source>
</reference>
<accession>A0A179EXE8</accession>
<dbReference type="InterPro" id="IPR001312">
    <property type="entry name" value="Hexokinase"/>
</dbReference>
<sequence>MSTSKPTPDTGLLAEAKRIAQQFDLTPDDIARAADHCLRQVQNGLEQHGATQIPSFVTKVPNGSERGIFLAVDLGGTRCRVCSVNLHGDSTYTLIQTKHAIPRALKVSSSHKPLFAFVADKIADFLSQNPEADVESVEGKTLHRDQYRKLGFTFSFTYESHSLSSGTMLQWDKGWDIADALDRDPCEMLQKAIDDLELPVLVSAMTSDSVGTLMARAYTSPWSSSRLVGAVFGTGTNAAYVERLENVRKMHTHNAFRNPRPGDLMVMNTEWGAWIDDDNTIVPMTPYDTQLDLASANPTRQILEKLTSGMYLGELARLAALELYRAQLFDMVLQDASPLYVDEGVDSSFLSVIAEDGDGSLKESRRHISQVLGAQGVSVNDALALRLISTAVVRRAARLAGAATAAIILQSGRREAVDPAVKGTESVYREQEVTETRTSWSWAPSNLWTLVRRAFKYVFCCFTVEDTDLTSPSDNGVRRTDRCDSIDIGIEGSLFEFHPAFEKEMRRALQQVPGIGLDGEKRIKIGLAKDGSSLGAALVAQSVQ</sequence>
<dbReference type="PANTHER" id="PTHR19443">
    <property type="entry name" value="HEXOKINASE"/>
    <property type="match status" value="1"/>
</dbReference>
<evidence type="ECO:0000259" key="7">
    <source>
        <dbReference type="Pfam" id="PF00349"/>
    </source>
</evidence>
<dbReference type="GO" id="GO:0001678">
    <property type="term" value="P:intracellular glucose homeostasis"/>
    <property type="evidence" value="ECO:0007669"/>
    <property type="project" value="InterPro"/>
</dbReference>
<proteinExistence type="inferred from homology"/>
<evidence type="ECO:0000256" key="5">
    <source>
        <dbReference type="ARBA" id="ARBA00022840"/>
    </source>
</evidence>
<comment type="caution">
    <text evidence="9">The sequence shown here is derived from an EMBL/GenBank/DDBJ whole genome shotgun (WGS) entry which is preliminary data.</text>
</comment>
<dbReference type="PRINTS" id="PR00475">
    <property type="entry name" value="HEXOKINASE"/>
</dbReference>
<keyword evidence="2 6" id="KW-0808">Transferase</keyword>
<evidence type="ECO:0000256" key="4">
    <source>
        <dbReference type="ARBA" id="ARBA00022777"/>
    </source>
</evidence>
<keyword evidence="6" id="KW-0324">Glycolysis</keyword>
<dbReference type="GO" id="GO:0005536">
    <property type="term" value="F:D-glucose binding"/>
    <property type="evidence" value="ECO:0007669"/>
    <property type="project" value="InterPro"/>
</dbReference>
<evidence type="ECO:0000256" key="2">
    <source>
        <dbReference type="ARBA" id="ARBA00022679"/>
    </source>
</evidence>
<dbReference type="GO" id="GO:0005524">
    <property type="term" value="F:ATP binding"/>
    <property type="evidence" value="ECO:0007669"/>
    <property type="project" value="UniProtKB-UniRule"/>
</dbReference>
<feature type="domain" description="Hexokinase N-terminal" evidence="7">
    <location>
        <begin position="16"/>
        <end position="218"/>
    </location>
</feature>
<dbReference type="UniPathway" id="UPA00109">
    <property type="reaction ID" value="UER00180"/>
</dbReference>
<dbReference type="GO" id="GO:0005829">
    <property type="term" value="C:cytosol"/>
    <property type="evidence" value="ECO:0007669"/>
    <property type="project" value="TreeGrafter"/>
</dbReference>
<dbReference type="Gene3D" id="3.30.420.40">
    <property type="match status" value="2"/>
</dbReference>
<dbReference type="Gene3D" id="3.40.367.20">
    <property type="match status" value="2"/>
</dbReference>
<dbReference type="PROSITE" id="PS51748">
    <property type="entry name" value="HEXOKINASE_2"/>
    <property type="match status" value="1"/>
</dbReference>
<keyword evidence="3 6" id="KW-0547">Nucleotide-binding</keyword>